<dbReference type="Pfam" id="PF00248">
    <property type="entry name" value="Aldo_ket_red"/>
    <property type="match status" value="1"/>
</dbReference>
<protein>
    <recommendedName>
        <fullName evidence="2">NADP-dependent oxidoreductase domain-containing protein</fullName>
    </recommendedName>
</protein>
<name>A0A6A4HIB6_9AGAR</name>
<dbReference type="PANTHER" id="PTHR43625">
    <property type="entry name" value="AFLATOXIN B1 ALDEHYDE REDUCTASE"/>
    <property type="match status" value="1"/>
</dbReference>
<evidence type="ECO:0000259" key="2">
    <source>
        <dbReference type="Pfam" id="PF00248"/>
    </source>
</evidence>
<proteinExistence type="predicted"/>
<dbReference type="SUPFAM" id="SSF51430">
    <property type="entry name" value="NAD(P)-linked oxidoreductase"/>
    <property type="match status" value="1"/>
</dbReference>
<dbReference type="EMBL" id="ML769510">
    <property type="protein sequence ID" value="KAE9396635.1"/>
    <property type="molecule type" value="Genomic_DNA"/>
</dbReference>
<dbReference type="GO" id="GO:0016491">
    <property type="term" value="F:oxidoreductase activity"/>
    <property type="evidence" value="ECO:0007669"/>
    <property type="project" value="UniProtKB-KW"/>
</dbReference>
<dbReference type="GO" id="GO:0005737">
    <property type="term" value="C:cytoplasm"/>
    <property type="evidence" value="ECO:0007669"/>
    <property type="project" value="TreeGrafter"/>
</dbReference>
<evidence type="ECO:0000313" key="4">
    <source>
        <dbReference type="Proteomes" id="UP000799118"/>
    </source>
</evidence>
<evidence type="ECO:0000256" key="1">
    <source>
        <dbReference type="ARBA" id="ARBA00023002"/>
    </source>
</evidence>
<dbReference type="InterPro" id="IPR023210">
    <property type="entry name" value="NADP_OxRdtase_dom"/>
</dbReference>
<organism evidence="3 4">
    <name type="scientific">Gymnopus androsaceus JB14</name>
    <dbReference type="NCBI Taxonomy" id="1447944"/>
    <lineage>
        <taxon>Eukaryota</taxon>
        <taxon>Fungi</taxon>
        <taxon>Dikarya</taxon>
        <taxon>Basidiomycota</taxon>
        <taxon>Agaricomycotina</taxon>
        <taxon>Agaricomycetes</taxon>
        <taxon>Agaricomycetidae</taxon>
        <taxon>Agaricales</taxon>
        <taxon>Marasmiineae</taxon>
        <taxon>Omphalotaceae</taxon>
        <taxon>Gymnopus</taxon>
    </lineage>
</organism>
<dbReference type="PANTHER" id="PTHR43625:SF40">
    <property type="entry name" value="ALDO-KETO REDUCTASE YAKC [NADP(+)]"/>
    <property type="match status" value="1"/>
</dbReference>
<evidence type="ECO:0000313" key="3">
    <source>
        <dbReference type="EMBL" id="KAE9396635.1"/>
    </source>
</evidence>
<feature type="domain" description="NADP-dependent oxidoreductase" evidence="2">
    <location>
        <begin position="1"/>
        <end position="82"/>
    </location>
</feature>
<dbReference type="AlphaFoldDB" id="A0A6A4HIB6"/>
<gene>
    <name evidence="3" type="ORF">BT96DRAFT_996517</name>
</gene>
<dbReference type="OrthoDB" id="37537at2759"/>
<dbReference type="InterPro" id="IPR050791">
    <property type="entry name" value="Aldo-Keto_reductase"/>
</dbReference>
<accession>A0A6A4HIB6</accession>
<keyword evidence="4" id="KW-1185">Reference proteome</keyword>
<dbReference type="Gene3D" id="3.20.20.100">
    <property type="entry name" value="NADP-dependent oxidoreductase domain"/>
    <property type="match status" value="1"/>
</dbReference>
<dbReference type="Proteomes" id="UP000799118">
    <property type="component" value="Unassembled WGS sequence"/>
</dbReference>
<sequence length="110" mass="12257">MAKLVKEGKVNYLGLSEVSAEDSRRPSHLCASTPLVFDIESSKTELLKTARELGTTIVAYSPLARGLITGQNLLIAPDDFEENYFRKTKYPKVCHHIKLKTSLAWHLAQG</sequence>
<dbReference type="InterPro" id="IPR036812">
    <property type="entry name" value="NAD(P)_OxRdtase_dom_sf"/>
</dbReference>
<keyword evidence="1" id="KW-0560">Oxidoreductase</keyword>
<reference evidence="3" key="1">
    <citation type="journal article" date="2019" name="Environ. Microbiol.">
        <title>Fungal ecological strategies reflected in gene transcription - a case study of two litter decomposers.</title>
        <authorList>
            <person name="Barbi F."/>
            <person name="Kohler A."/>
            <person name="Barry K."/>
            <person name="Baskaran P."/>
            <person name="Daum C."/>
            <person name="Fauchery L."/>
            <person name="Ihrmark K."/>
            <person name="Kuo A."/>
            <person name="LaButti K."/>
            <person name="Lipzen A."/>
            <person name="Morin E."/>
            <person name="Grigoriev I.V."/>
            <person name="Henrissat B."/>
            <person name="Lindahl B."/>
            <person name="Martin F."/>
        </authorList>
    </citation>
    <scope>NUCLEOTIDE SEQUENCE</scope>
    <source>
        <strain evidence="3">JB14</strain>
    </source>
</reference>